<dbReference type="GO" id="GO:0005634">
    <property type="term" value="C:nucleus"/>
    <property type="evidence" value="ECO:0007669"/>
    <property type="project" value="UniProtKB-SubCell"/>
</dbReference>
<evidence type="ECO:0000256" key="1">
    <source>
        <dbReference type="ARBA" id="ARBA00004123"/>
    </source>
</evidence>
<dbReference type="AlphaFoldDB" id="A0A0E0MG23"/>
<name>A0A0E0MG23_ORYPU</name>
<reference evidence="7" key="1">
    <citation type="submission" date="2015-04" db="UniProtKB">
        <authorList>
            <consortium name="EnsemblPlants"/>
        </authorList>
    </citation>
    <scope>IDENTIFICATION</scope>
</reference>
<evidence type="ECO:0000256" key="4">
    <source>
        <dbReference type="ARBA" id="ARBA00023163"/>
    </source>
</evidence>
<keyword evidence="3" id="KW-0238">DNA-binding</keyword>
<dbReference type="GO" id="GO:0006355">
    <property type="term" value="P:regulation of DNA-templated transcription"/>
    <property type="evidence" value="ECO:0007669"/>
    <property type="project" value="InterPro"/>
</dbReference>
<dbReference type="PANTHER" id="PTHR31384:SF94">
    <property type="entry name" value="AUXIN RESPONSE FACTOR 17"/>
    <property type="match status" value="1"/>
</dbReference>
<feature type="domain" description="TF-B3" evidence="6">
    <location>
        <begin position="17"/>
        <end position="135"/>
    </location>
</feature>
<dbReference type="GO" id="GO:0009725">
    <property type="term" value="P:response to hormone"/>
    <property type="evidence" value="ECO:0007669"/>
    <property type="project" value="InterPro"/>
</dbReference>
<dbReference type="PANTHER" id="PTHR31384">
    <property type="entry name" value="AUXIN RESPONSE FACTOR 4-RELATED"/>
    <property type="match status" value="1"/>
</dbReference>
<comment type="subcellular location">
    <subcellularLocation>
        <location evidence="1">Nucleus</location>
    </subcellularLocation>
</comment>
<dbReference type="GO" id="GO:0003677">
    <property type="term" value="F:DNA binding"/>
    <property type="evidence" value="ECO:0007669"/>
    <property type="project" value="UniProtKB-KW"/>
</dbReference>
<dbReference type="SUPFAM" id="SSF101936">
    <property type="entry name" value="DNA-binding pseudobarrel domain"/>
    <property type="match status" value="2"/>
</dbReference>
<keyword evidence="4" id="KW-0804">Transcription</keyword>
<dbReference type="SMART" id="SM01019">
    <property type="entry name" value="B3"/>
    <property type="match status" value="2"/>
</dbReference>
<keyword evidence="2" id="KW-0805">Transcription regulation</keyword>
<evidence type="ECO:0000313" key="8">
    <source>
        <dbReference type="Proteomes" id="UP000026962"/>
    </source>
</evidence>
<reference evidence="7" key="2">
    <citation type="submission" date="2018-05" db="EMBL/GenBank/DDBJ databases">
        <title>OpunRS2 (Oryza punctata Reference Sequence Version 2).</title>
        <authorList>
            <person name="Zhang J."/>
            <person name="Kudrna D."/>
            <person name="Lee S."/>
            <person name="Talag J."/>
            <person name="Welchert J."/>
            <person name="Wing R.A."/>
        </authorList>
    </citation>
    <scope>NUCLEOTIDE SEQUENCE [LARGE SCALE GENOMIC DNA]</scope>
</reference>
<evidence type="ECO:0000256" key="2">
    <source>
        <dbReference type="ARBA" id="ARBA00023015"/>
    </source>
</evidence>
<accession>A0A0E0MG23</accession>
<dbReference type="InterPro" id="IPR003340">
    <property type="entry name" value="B3_DNA-bd"/>
</dbReference>
<feature type="domain" description="TF-B3" evidence="6">
    <location>
        <begin position="257"/>
        <end position="356"/>
    </location>
</feature>
<dbReference type="Pfam" id="PF02362">
    <property type="entry name" value="B3"/>
    <property type="match status" value="2"/>
</dbReference>
<keyword evidence="8" id="KW-1185">Reference proteome</keyword>
<proteinExistence type="predicted"/>
<protein>
    <submittedName>
        <fullName evidence="7">Auxin response factor</fullName>
    </submittedName>
</protein>
<evidence type="ECO:0000313" key="7">
    <source>
        <dbReference type="EnsemblPlants" id="OPUNC11G13190.1"/>
    </source>
</evidence>
<organism evidence="7">
    <name type="scientific">Oryza punctata</name>
    <name type="common">Red rice</name>
    <dbReference type="NCBI Taxonomy" id="4537"/>
    <lineage>
        <taxon>Eukaryota</taxon>
        <taxon>Viridiplantae</taxon>
        <taxon>Streptophyta</taxon>
        <taxon>Embryophyta</taxon>
        <taxon>Tracheophyta</taxon>
        <taxon>Spermatophyta</taxon>
        <taxon>Magnoliopsida</taxon>
        <taxon>Liliopsida</taxon>
        <taxon>Poales</taxon>
        <taxon>Poaceae</taxon>
        <taxon>BOP clade</taxon>
        <taxon>Oryzoideae</taxon>
        <taxon>Oryzeae</taxon>
        <taxon>Oryzinae</taxon>
        <taxon>Oryza</taxon>
    </lineage>
</organism>
<dbReference type="InterPro" id="IPR015300">
    <property type="entry name" value="DNA-bd_pseudobarrel_sf"/>
</dbReference>
<dbReference type="EnsemblPlants" id="OPUNC11G13190.1">
    <property type="protein sequence ID" value="OPUNC11G13190.1"/>
    <property type="gene ID" value="OPUNC11G13190"/>
</dbReference>
<evidence type="ECO:0000256" key="3">
    <source>
        <dbReference type="ARBA" id="ARBA00023125"/>
    </source>
</evidence>
<dbReference type="PROSITE" id="PS50863">
    <property type="entry name" value="B3"/>
    <property type="match status" value="2"/>
</dbReference>
<dbReference type="Proteomes" id="UP000026962">
    <property type="component" value="Chromosome 11"/>
</dbReference>
<evidence type="ECO:0000259" key="6">
    <source>
        <dbReference type="PROSITE" id="PS50863"/>
    </source>
</evidence>
<keyword evidence="5" id="KW-0539">Nucleus</keyword>
<sequence>MIPRRDVPAHGEPGFRFFEKQLSPADVTINALVLPAGAEHVLPPLDIAAYQYQTARLVDVKDLRGKRFEFRYIWGRRRRRHMLGDHGVNDNEGWRGFVKAKRLATMDTVVFMRRPAGGGGGGGEGVLLVGVRRAPHVHYSRPGVERNKVVFEVCLAMQGVTAFEVTYYTRQGTFEFVVWRDEYFGFYFSAFRGRRLIGIMRPPRSPTRYTDKLILGKSYVSHQRLLRLRVLRHAPPASRARSRRRGQREFCFFDKKLLESDVTANGGGSALIVIPKSSAAEHEQVLPPIPDLRVTDLHGGRWEFGHTWSDTDTERSHTLAAGWSAFIKAKRLFVGDTVIFMRRPGGELLVGVRRNTYGGMPVGIPDKHVAGRRVLRDVGPRHPFRATYCPWQGTAEFVVRRDEVEGSPSLISLTPGTRVRLLMNPDDARRRMTQAVHGAVRDVYSRSAWCMLEVSILGKSNPFSSLLHYRVLMRRQQLHRLCSPEMPPRLLHRCAASSDNGVLFFIVNPQDGSQANNSASHQ</sequence>
<dbReference type="HOGENOM" id="CLU_522147_0_0_1"/>
<dbReference type="InterPro" id="IPR044835">
    <property type="entry name" value="ARF_plant"/>
</dbReference>
<dbReference type="Gene3D" id="2.40.330.10">
    <property type="entry name" value="DNA-binding pseudobarrel domain"/>
    <property type="match status" value="2"/>
</dbReference>
<dbReference type="Gramene" id="OPUNC11G13190.1">
    <property type="protein sequence ID" value="OPUNC11G13190.1"/>
    <property type="gene ID" value="OPUNC11G13190"/>
</dbReference>
<evidence type="ECO:0000256" key="5">
    <source>
        <dbReference type="ARBA" id="ARBA00023242"/>
    </source>
</evidence>
<dbReference type="CDD" id="cd10017">
    <property type="entry name" value="B3_DNA"/>
    <property type="match status" value="2"/>
</dbReference>